<accession>A0A916Z4V8</accession>
<dbReference type="SUPFAM" id="SSF56601">
    <property type="entry name" value="beta-lactamase/transpeptidase-like"/>
    <property type="match status" value="1"/>
</dbReference>
<protein>
    <submittedName>
        <fullName evidence="2">Uncharacterized protein</fullName>
    </submittedName>
</protein>
<feature type="transmembrane region" description="Helical" evidence="1">
    <location>
        <begin position="759"/>
        <end position="776"/>
    </location>
</feature>
<evidence type="ECO:0000313" key="2">
    <source>
        <dbReference type="EMBL" id="GGD76066.1"/>
    </source>
</evidence>
<reference evidence="2" key="1">
    <citation type="journal article" date="2014" name="Int. J. Syst. Evol. Microbiol.">
        <title>Complete genome sequence of Corynebacterium casei LMG S-19264T (=DSM 44701T), isolated from a smear-ripened cheese.</title>
        <authorList>
            <consortium name="US DOE Joint Genome Institute (JGI-PGF)"/>
            <person name="Walter F."/>
            <person name="Albersmeier A."/>
            <person name="Kalinowski J."/>
            <person name="Ruckert C."/>
        </authorList>
    </citation>
    <scope>NUCLEOTIDE SEQUENCE</scope>
    <source>
        <strain evidence="2">CGMCC 1.15958</strain>
    </source>
</reference>
<evidence type="ECO:0000313" key="3">
    <source>
        <dbReference type="Proteomes" id="UP000609064"/>
    </source>
</evidence>
<feature type="transmembrane region" description="Helical" evidence="1">
    <location>
        <begin position="583"/>
        <end position="604"/>
    </location>
</feature>
<organism evidence="2 3">
    <name type="scientific">Emticicia aquatilis</name>
    <dbReference type="NCBI Taxonomy" id="1537369"/>
    <lineage>
        <taxon>Bacteria</taxon>
        <taxon>Pseudomonadati</taxon>
        <taxon>Bacteroidota</taxon>
        <taxon>Cytophagia</taxon>
        <taxon>Cytophagales</taxon>
        <taxon>Leadbetterellaceae</taxon>
        <taxon>Emticicia</taxon>
    </lineage>
</organism>
<dbReference type="EMBL" id="BMKK01000012">
    <property type="protein sequence ID" value="GGD76066.1"/>
    <property type="molecule type" value="Genomic_DNA"/>
</dbReference>
<reference evidence="2" key="2">
    <citation type="submission" date="2020-09" db="EMBL/GenBank/DDBJ databases">
        <authorList>
            <person name="Sun Q."/>
            <person name="Zhou Y."/>
        </authorList>
    </citation>
    <scope>NUCLEOTIDE SEQUENCE</scope>
    <source>
        <strain evidence="2">CGMCC 1.15958</strain>
    </source>
</reference>
<dbReference type="RefSeq" id="WP_188769694.1">
    <property type="nucleotide sequence ID" value="NZ_BMKK01000012.1"/>
</dbReference>
<feature type="transmembrane region" description="Helical" evidence="1">
    <location>
        <begin position="929"/>
        <end position="947"/>
    </location>
</feature>
<feature type="transmembrane region" description="Helical" evidence="1">
    <location>
        <begin position="625"/>
        <end position="642"/>
    </location>
</feature>
<feature type="transmembrane region" description="Helical" evidence="1">
    <location>
        <begin position="79"/>
        <end position="100"/>
    </location>
</feature>
<dbReference type="InterPro" id="IPR012338">
    <property type="entry name" value="Beta-lactam/transpept-like"/>
</dbReference>
<keyword evidence="1" id="KW-0472">Membrane</keyword>
<feature type="transmembrane region" description="Helical" evidence="1">
    <location>
        <begin position="788"/>
        <end position="804"/>
    </location>
</feature>
<dbReference type="Proteomes" id="UP000609064">
    <property type="component" value="Unassembled WGS sequence"/>
</dbReference>
<sequence length="1846" mass="212060">MTKSKIIILSLLLIGLVVGLYFFLNLFSLFLCGVIVFSLLFFLGIISSERIIDGAEFQKRFPSLNKQELNAKRLATYKFFSTFLGLTLLTLTFLASVYVLRKYQQPSESKPYFNNADYHAVSNIGVAFNQSLTLSTNASQPSVDGLWSNENGTFKARQTNNGGFELSFDHYFEPVFVRKSADEAFTPVNTIFRKSINNNFTISNDSVSVRCTNIKTVDEAPLWKRLLGKHQIRNVYSLTIRCDAKSILRQLNLSSSFEDEIEVTDVALEKGKKLYTILIENDGFVSKKAQSKQVLERILQNIGDAYLLKNPNTENSLTLFPTNDFFENGYSLTVDGSVVSPTLQSKATIEADSRFFIGFYNIRKQYFFSAMDKNKYPNSTKNAALIFDFSQFFDLSAQKDAIEIGTKQVRFLNNHYTQLLNASSLKEGFLFHENLRNAQSNLFSGTMIYTINQAGVGFSGEMTDNFQNDQKASVFKKNFTLSSQDKNHEWLFHIRDFSANGFSLNSNLMYLSILFLLLVFTLLFNAGQKLERIEPIIFTVIYALLAYRFILLWRVATFPPLENISKYELENTLIQFDFTLGSFTLPVPLTFLVPALFIVFLNIYRWKKSAFEQLLAKYHAEPKRYLYFHIGLLLVCGLLLKIANFDLIVRIFGIFIPLVSYLFFSVRINQQTDFQPKTEPYFRNKILGFTHKFFNYLAENQEFYLTLATFVFFAIFDRGFGVLFLLFLLLKNIFVSFLRKPYSAQSGSRWSMFWQPNNYWIYGILSLFIYLLFIGYKPLFHKLLIHRNIILIIVIACSTLYLYLTKPKKNQNKILGMGLALVLVLVIPFSRNFIDKIIDDQIKSVAQRASLIYQPIDDLIAESDYSSFKERKIIETAEGQWFINSYLNKTENDSKRIDFKPHFNRGVNYSTQTRDVVLPRYVIAEFGSLIVYLLLMLLAIPMLVHLMGYQLYQQDSNNKTQFAPQSYGGSIALIFVFTLGFFVWLASTNRFVFFGQDFPFLSLTSKLSLLLPLTLFFIPLLNQPIERKIKTIAPTYDFTRYGIFFGTVAVFLLVSGRSNNLREENFQITLSKTETAINKNLNGLFNDIQDTLRTSNNGALNKENMIPQDLSKILSILVKSDEFKALYDTSDTYSQSIFDILRKNPAYAFRQDSPIYIRYDSDLYQSVYNKHLYLELPPYQDKTAWKGNLYQESADSTVYPILKIHNRIINTTKFPFFAGSEGGTLKVAVLPATWFVGISEPIVLLNLQNEVKRKTTTIDIVSSQREEVLSQDISGFVNKFDIDELAQVTEDKKHFLVSFSKNNNHAFMSNYWVNGKQRMVYPMAEKLFWAYNYSNALKSAYNVDTLLKTNATISLDYELNKQVHDTVLYSFRNKFKNVPNFKFAVMAADGDGKIRLMQDYVKNRKLIDPNNALAIEEMNQKYFFFSNNKNERDQWGNTNLLHLAYGPGSSIKPLVYASVASQLNAGWENLILQPAQASVFSLQIGDTNESAGQYAGYVLPKRKGWIDEHGEHFGTVKPVDYLKTSSNFYHSALLFLGSYHRDDFKKNNQYKIENALSSNLSDPNNQFPALEVAGVSYRLKSFKEKAWPRSSKDEKTYFGNEKSLLALGIDKNLGLIVEDIDKTDRNIKGKGRVDYADSVVYDKLREQQVGGFLWSFPEQSYFIQAERKHPNALTNFFNGLKNPTLGGTPYNVTPMKMTEMFGKMISQNKDYSLHLTNRDFGKSTWKIDSTWQNETFVDFMQQNLLEGMKQVLLGGGTASGLFGGTNVYRNYYCYAKTGTIKEGKQNDSKRLALIISQNDLTQTFGQPNKFYVVYFTANEADNQEWAVYRAIINQIIDSESFKNYMR</sequence>
<feature type="transmembrane region" description="Helical" evidence="1">
    <location>
        <begin position="7"/>
        <end position="24"/>
    </location>
</feature>
<gene>
    <name evidence="2" type="ORF">GCM10011514_45030</name>
</gene>
<evidence type="ECO:0000256" key="1">
    <source>
        <dbReference type="SAM" id="Phobius"/>
    </source>
</evidence>
<feature type="transmembrane region" description="Helical" evidence="1">
    <location>
        <begin position="816"/>
        <end position="834"/>
    </location>
</feature>
<comment type="caution">
    <text evidence="2">The sequence shown here is derived from an EMBL/GenBank/DDBJ whole genome shotgun (WGS) entry which is preliminary data.</text>
</comment>
<feature type="transmembrane region" description="Helical" evidence="1">
    <location>
        <begin position="30"/>
        <end position="52"/>
    </location>
</feature>
<feature type="transmembrane region" description="Helical" evidence="1">
    <location>
        <begin position="967"/>
        <end position="986"/>
    </location>
</feature>
<feature type="transmembrane region" description="Helical" evidence="1">
    <location>
        <begin position="648"/>
        <end position="668"/>
    </location>
</feature>
<name>A0A916Z4V8_9BACT</name>
<keyword evidence="1" id="KW-1133">Transmembrane helix</keyword>
<keyword evidence="3" id="KW-1185">Reference proteome</keyword>
<proteinExistence type="predicted"/>
<feature type="transmembrane region" description="Helical" evidence="1">
    <location>
        <begin position="536"/>
        <end position="556"/>
    </location>
</feature>
<dbReference type="Gene3D" id="3.40.710.10">
    <property type="entry name" value="DD-peptidase/beta-lactamase superfamily"/>
    <property type="match status" value="1"/>
</dbReference>
<feature type="transmembrane region" description="Helical" evidence="1">
    <location>
        <begin position="703"/>
        <end position="730"/>
    </location>
</feature>
<feature type="transmembrane region" description="Helical" evidence="1">
    <location>
        <begin position="998"/>
        <end position="1018"/>
    </location>
</feature>
<keyword evidence="1" id="KW-0812">Transmembrane</keyword>
<feature type="transmembrane region" description="Helical" evidence="1">
    <location>
        <begin position="508"/>
        <end position="524"/>
    </location>
</feature>